<sequence length="448" mass="49960">MSNSFSPPKLPLSQEIENPSSFNISILFLEESSCIPVCGVASPTLLASPVPNPREILPCSPTLVLSGKDSQNFESQSVVKPTSEILGLEVVSQPRHVSSTISERLLEGDLPDGKSVESNVLADHRNKSLASLRGDTHPTLLEQEYRSPELVPRSVQPVFDQTLVTMGVRSEEEDEEETHIVWSRKGVRGANMSTMAVSDLVTNKVSPKTRLKDEPTESERKIKRKGKGKMVESSTKGDKRSDTESNDIVKGVVKRKKEAREKSPVKRDRVTKKSTSKPKSGKEPGPTAQKQVEGRVLNGRVFDPDILREHGMSTLFYYVSLQSWEHLFEGPAPYLQEPEVWEFYYKMELLGDEGIQTTVRTVKISLNGESLGIILGIPSIGIRSIEGCKPSSDFIQRATKRGDIKRVGLPKKFLKREYQLTFEFINKVLVPRSEKRIVASAADLFLME</sequence>
<evidence type="ECO:0000256" key="1">
    <source>
        <dbReference type="SAM" id="MobiDB-lite"/>
    </source>
</evidence>
<dbReference type="Proteomes" id="UP000824120">
    <property type="component" value="Chromosome 12"/>
</dbReference>
<gene>
    <name evidence="2" type="ORF">H5410_061963</name>
</gene>
<organism evidence="2 3">
    <name type="scientific">Solanum commersonii</name>
    <name type="common">Commerson's wild potato</name>
    <name type="synonym">Commerson's nightshade</name>
    <dbReference type="NCBI Taxonomy" id="4109"/>
    <lineage>
        <taxon>Eukaryota</taxon>
        <taxon>Viridiplantae</taxon>
        <taxon>Streptophyta</taxon>
        <taxon>Embryophyta</taxon>
        <taxon>Tracheophyta</taxon>
        <taxon>Spermatophyta</taxon>
        <taxon>Magnoliopsida</taxon>
        <taxon>eudicotyledons</taxon>
        <taxon>Gunneridae</taxon>
        <taxon>Pentapetalae</taxon>
        <taxon>asterids</taxon>
        <taxon>lamiids</taxon>
        <taxon>Solanales</taxon>
        <taxon>Solanaceae</taxon>
        <taxon>Solanoideae</taxon>
        <taxon>Solaneae</taxon>
        <taxon>Solanum</taxon>
    </lineage>
</organism>
<feature type="region of interest" description="Disordered" evidence="1">
    <location>
        <begin position="198"/>
        <end position="293"/>
    </location>
</feature>
<evidence type="ECO:0000313" key="3">
    <source>
        <dbReference type="Proteomes" id="UP000824120"/>
    </source>
</evidence>
<reference evidence="2 3" key="1">
    <citation type="submission" date="2020-09" db="EMBL/GenBank/DDBJ databases">
        <title>De no assembly of potato wild relative species, Solanum commersonii.</title>
        <authorList>
            <person name="Cho K."/>
        </authorList>
    </citation>
    <scope>NUCLEOTIDE SEQUENCE [LARGE SCALE GENOMIC DNA]</scope>
    <source>
        <strain evidence="2">LZ3.2</strain>
        <tissue evidence="2">Leaf</tissue>
    </source>
</reference>
<dbReference type="AlphaFoldDB" id="A0A9J5W9D7"/>
<feature type="non-terminal residue" evidence="2">
    <location>
        <position position="448"/>
    </location>
</feature>
<comment type="caution">
    <text evidence="2">The sequence shown here is derived from an EMBL/GenBank/DDBJ whole genome shotgun (WGS) entry which is preliminary data.</text>
</comment>
<keyword evidence="3" id="KW-1185">Reference proteome</keyword>
<dbReference type="EMBL" id="JACXVP010000012">
    <property type="protein sequence ID" value="KAG5572197.1"/>
    <property type="molecule type" value="Genomic_DNA"/>
</dbReference>
<proteinExistence type="predicted"/>
<name>A0A9J5W9D7_SOLCO</name>
<evidence type="ECO:0000313" key="2">
    <source>
        <dbReference type="EMBL" id="KAG5572197.1"/>
    </source>
</evidence>
<feature type="compositionally biased region" description="Basic and acidic residues" evidence="1">
    <location>
        <begin position="210"/>
        <end position="220"/>
    </location>
</feature>
<protein>
    <submittedName>
        <fullName evidence="2">Uncharacterized protein</fullName>
    </submittedName>
</protein>
<feature type="compositionally biased region" description="Basic and acidic residues" evidence="1">
    <location>
        <begin position="258"/>
        <end position="268"/>
    </location>
</feature>
<accession>A0A9J5W9D7</accession>